<evidence type="ECO:0000313" key="1">
    <source>
        <dbReference type="EMBL" id="KAA0921020.1"/>
    </source>
</evidence>
<proteinExistence type="predicted"/>
<reference evidence="1 2" key="1">
    <citation type="submission" date="2019-07" db="EMBL/GenBank/DDBJ databases">
        <title>Aquicoccus porphyridii gen. nov., sp. nov., isolated from a small marine red alga, Porphyridium marinum.</title>
        <authorList>
            <person name="Liu L."/>
        </authorList>
    </citation>
    <scope>NUCLEOTIDE SEQUENCE [LARGE SCALE GENOMIC DNA]</scope>
    <source>
        <strain evidence="1 2">L1 8-17</strain>
    </source>
</reference>
<dbReference type="RefSeq" id="WP_111361958.1">
    <property type="nucleotide sequence ID" value="NZ_VINQ01000001.1"/>
</dbReference>
<dbReference type="AlphaFoldDB" id="A0A5A9ZUZ1"/>
<keyword evidence="2" id="KW-1185">Reference proteome</keyword>
<name>A0A5A9ZUZ1_9RHOB</name>
<protein>
    <submittedName>
        <fullName evidence="1">Uncharacterized protein</fullName>
    </submittedName>
</protein>
<sequence>MLFTKIGRIIAFSIVAFGLLTVAMGVYVSVISENMEVNQLLSKRYLGSSINSGEHIDKGIFRVLIGVAFGIATDVSQRLETLSTRA</sequence>
<accession>A0A5A9ZUZ1</accession>
<organism evidence="1 2">
    <name type="scientific">Aquicoccus porphyridii</name>
    <dbReference type="NCBI Taxonomy" id="1852029"/>
    <lineage>
        <taxon>Bacteria</taxon>
        <taxon>Pseudomonadati</taxon>
        <taxon>Pseudomonadota</taxon>
        <taxon>Alphaproteobacteria</taxon>
        <taxon>Rhodobacterales</taxon>
        <taxon>Paracoccaceae</taxon>
        <taxon>Aquicoccus</taxon>
    </lineage>
</organism>
<gene>
    <name evidence="1" type="ORF">FLO80_02280</name>
</gene>
<dbReference type="Proteomes" id="UP000325291">
    <property type="component" value="Unassembled WGS sequence"/>
</dbReference>
<evidence type="ECO:0000313" key="2">
    <source>
        <dbReference type="Proteomes" id="UP000325291"/>
    </source>
</evidence>
<comment type="caution">
    <text evidence="1">The sequence shown here is derived from an EMBL/GenBank/DDBJ whole genome shotgun (WGS) entry which is preliminary data.</text>
</comment>
<dbReference type="EMBL" id="VINQ01000001">
    <property type="protein sequence ID" value="KAA0921020.1"/>
    <property type="molecule type" value="Genomic_DNA"/>
</dbReference>